<accession>A0A3V9YSI8</accession>
<reference evidence="8" key="1">
    <citation type="journal article" date="2018" name="Genome Biol.">
        <title>SKESA: strategic k-mer extension for scrupulous assemblies.</title>
        <authorList>
            <person name="Souvorov A."/>
            <person name="Agarwala R."/>
            <person name="Lipman D.J."/>
        </authorList>
    </citation>
    <scope>NUCLEOTIDE SEQUENCE</scope>
    <source>
        <strain evidence="9">09-5077</strain>
        <strain evidence="8">Salmonella enterica</strain>
    </source>
</reference>
<dbReference type="EMBL" id="AAKUXP010000008">
    <property type="protein sequence ID" value="ECV9756204.1"/>
    <property type="molecule type" value="Genomic_DNA"/>
</dbReference>
<dbReference type="EMBL" id="DAAQTF010000019">
    <property type="protein sequence ID" value="HAE0769124.1"/>
    <property type="molecule type" value="Genomic_DNA"/>
</dbReference>
<evidence type="ECO:0000313" key="7">
    <source>
        <dbReference type="EMBL" id="EDF3869332.1"/>
    </source>
</evidence>
<dbReference type="EMBL" id="AAGJXF010000009">
    <property type="protein sequence ID" value="EBO8724461.1"/>
    <property type="molecule type" value="Genomic_DNA"/>
</dbReference>
<evidence type="ECO:0000313" key="8">
    <source>
        <dbReference type="EMBL" id="HAE0769124.1"/>
    </source>
</evidence>
<evidence type="ECO:0000313" key="5">
    <source>
        <dbReference type="EMBL" id="ECU3685591.1"/>
    </source>
</evidence>
<name>A0A3V9YSI8_SALMO</name>
<reference evidence="3" key="4">
    <citation type="submission" date="2018-10" db="EMBL/GenBank/DDBJ databases">
        <authorList>
            <consortium name="NARMS: The National Antimicrobial Resistance Monitoring System"/>
        </authorList>
    </citation>
    <scope>NUCLEOTIDE SEQUENCE</scope>
    <source>
        <strain evidence="4">CVM N17S1479</strain>
        <strain evidence="3">FSIS11814638</strain>
    </source>
</reference>
<evidence type="ECO:0000313" key="3">
    <source>
        <dbReference type="EMBL" id="EBZ3294347.1"/>
    </source>
</evidence>
<dbReference type="AlphaFoldDB" id="A0A3V9YSI8"/>
<organism evidence="7">
    <name type="scientific">Salmonella montevideo</name>
    <dbReference type="NCBI Taxonomy" id="115981"/>
    <lineage>
        <taxon>Bacteria</taxon>
        <taxon>Pseudomonadati</taxon>
        <taxon>Pseudomonadota</taxon>
        <taxon>Gammaproteobacteria</taxon>
        <taxon>Enterobacterales</taxon>
        <taxon>Enterobacteriaceae</taxon>
        <taxon>Salmonella</taxon>
    </lineage>
</organism>
<dbReference type="EMBL" id="AAKPRQ010000012">
    <property type="protein sequence ID" value="ECU3685591.1"/>
    <property type="molecule type" value="Genomic_DNA"/>
</dbReference>
<gene>
    <name evidence="6" type="ORF">AHY82_08420</name>
    <name evidence="7" type="ORF">B0D32_16600</name>
    <name evidence="3" type="ORF">D9U82_06485</name>
    <name evidence="2" type="ORF">DQS63_00255</name>
    <name evidence="4" type="ORF">DYO72_15920</name>
    <name evidence="5" type="ORF">DYT96_11535</name>
    <name evidence="1" type="ORF">E4S88_11070</name>
    <name evidence="8" type="ORF">G2911_21900</name>
    <name evidence="9" type="ORF">G4Y15_001020</name>
</gene>
<dbReference type="EMBL" id="AAGVOP010000001">
    <property type="protein sequence ID" value="EBS4618534.1"/>
    <property type="molecule type" value="Genomic_DNA"/>
</dbReference>
<sequence length="88" mass="10241">MISGLHHFDSWLSRSTWYTLHPDEEKLFYLALKKIIAENPGVLIHEQYVRDYILNKKVSTLADDTLKQAAKKYGKLAEDISDYVLNTQ</sequence>
<evidence type="ECO:0000313" key="4">
    <source>
        <dbReference type="EMBL" id="ECU3335033.1"/>
    </source>
</evidence>
<reference evidence="2" key="2">
    <citation type="submission" date="2018-06" db="EMBL/GenBank/DDBJ databases">
        <authorList>
            <person name="Ashton P.M."/>
            <person name="Dallman T."/>
            <person name="Nair S."/>
            <person name="De Pinna E."/>
            <person name="Peters T."/>
            <person name="Grant K."/>
        </authorList>
    </citation>
    <scope>NUCLEOTIDE SEQUENCE</scope>
    <source>
        <strain evidence="2">160770</strain>
    </source>
</reference>
<reference evidence="8" key="5">
    <citation type="submission" date="2019-04" db="EMBL/GenBank/DDBJ databases">
        <authorList>
            <consortium name="NCBI Pathogen Detection Project"/>
        </authorList>
    </citation>
    <scope>NUCLEOTIDE SEQUENCE</scope>
    <source>
        <strain evidence="9">09-5077</strain>
        <strain evidence="8">Salmonella enterica</strain>
    </source>
</reference>
<evidence type="ECO:0000313" key="9">
    <source>
        <dbReference type="EMBL" id="HAE9328980.1"/>
    </source>
</evidence>
<evidence type="ECO:0000313" key="1">
    <source>
        <dbReference type="EMBL" id="EBO8724461.1"/>
    </source>
</evidence>
<dbReference type="EMBL" id="AAKPPR010000006">
    <property type="protein sequence ID" value="ECU3335033.1"/>
    <property type="molecule type" value="Genomic_DNA"/>
</dbReference>
<evidence type="ECO:0000313" key="2">
    <source>
        <dbReference type="EMBL" id="EBS4618534.1"/>
    </source>
</evidence>
<dbReference type="RefSeq" id="WP_000623181.1">
    <property type="nucleotide sequence ID" value="NZ_CP029039.1"/>
</dbReference>
<dbReference type="EMBL" id="AAMARA010000010">
    <property type="protein sequence ID" value="EDF3869332.1"/>
    <property type="molecule type" value="Genomic_DNA"/>
</dbReference>
<proteinExistence type="predicted"/>
<dbReference type="EMBL" id="AAHQUA010000011">
    <property type="protein sequence ID" value="EBZ3294347.1"/>
    <property type="molecule type" value="Genomic_DNA"/>
</dbReference>
<dbReference type="EMBL" id="DAATNX010000008">
    <property type="protein sequence ID" value="HAE9328980.1"/>
    <property type="molecule type" value="Genomic_DNA"/>
</dbReference>
<protein>
    <submittedName>
        <fullName evidence="7">Uncharacterized protein</fullName>
    </submittedName>
</protein>
<reference evidence="7" key="3">
    <citation type="submission" date="2018-07" db="EMBL/GenBank/DDBJ databases">
        <authorList>
            <consortium name="GenomeTrakr network: Whole genome sequencing for foodborne pathogen traceback"/>
        </authorList>
    </citation>
    <scope>NUCLEOTIDE SEQUENCE</scope>
    <source>
        <strain evidence="6">FDA00001465</strain>
        <strain evidence="5">FSIS11812555</strain>
        <strain evidence="1">FSIS11919213</strain>
        <strain evidence="7">FSIS1709880</strain>
    </source>
</reference>
<evidence type="ECO:0000313" key="6">
    <source>
        <dbReference type="EMBL" id="ECV9756204.1"/>
    </source>
</evidence>
<comment type="caution">
    <text evidence="7">The sequence shown here is derived from an EMBL/GenBank/DDBJ whole genome shotgun (WGS) entry which is preliminary data.</text>
</comment>